<sequence length="204" mass="24308">MDHKELFIGTSITITASFFSSIAGTTKCSAQTPSHLSDSHESVVKSKYKSSLYKLWQYATKNKPSLYNDSVVHYDNKTFPHTQRLFTSYKFFLKRFLQLENYIKQATSIQYQRLLFFKSSTFFRGSNNIGWRNVLYFIPHFYLVGWIFAYIRNILRREQNNNHKEYSKLNNLVLQIYKIKKQREKAPQRISICINRILHNKVYC</sequence>
<dbReference type="AlphaFoldDB" id="B0RKB8"/>
<name>B0RKB8_BARGR</name>
<proteinExistence type="predicted"/>
<evidence type="ECO:0000256" key="1">
    <source>
        <dbReference type="SAM" id="Phobius"/>
    </source>
</evidence>
<dbReference type="RefSeq" id="WP_015857008.1">
    <property type="nucleotide sequence ID" value="NZ_CACVBJ010000001.1"/>
</dbReference>
<keyword evidence="1" id="KW-1133">Transmembrane helix</keyword>
<feature type="transmembrane region" description="Helical" evidence="1">
    <location>
        <begin position="134"/>
        <end position="155"/>
    </location>
</feature>
<keyword evidence="1" id="KW-0472">Membrane</keyword>
<protein>
    <submittedName>
        <fullName evidence="2">Uncharacterized protein</fullName>
    </submittedName>
</protein>
<keyword evidence="1" id="KW-0812">Transmembrane</keyword>
<dbReference type="EMBL" id="AM905248">
    <property type="protein sequence ID" value="CAP18744.1"/>
    <property type="molecule type" value="Genomic_DNA"/>
</dbReference>
<organism evidence="2">
    <name type="scientific">Bartonella grahamii</name>
    <dbReference type="NCBI Taxonomy" id="33045"/>
    <lineage>
        <taxon>Bacteria</taxon>
        <taxon>Pseudomonadati</taxon>
        <taxon>Pseudomonadota</taxon>
        <taxon>Alphaproteobacteria</taxon>
        <taxon>Hyphomicrobiales</taxon>
        <taxon>Bartonellaceae</taxon>
        <taxon>Bartonella</taxon>
    </lineage>
</organism>
<accession>B0RKB8</accession>
<dbReference type="OMA" id="IKIMMNI"/>
<reference evidence="2" key="1">
    <citation type="journal article" date="2008" name="Mol. Biol. Evol.">
        <title>Diversifying selection and concerted evolution of a type IV secretion system in Bartonella.</title>
        <authorList>
            <person name="Nystedt B."/>
            <person name="Frank A.C."/>
            <person name="Thollesson M."/>
            <person name="Andersson S.G."/>
        </authorList>
    </citation>
    <scope>NUCLEOTIDE SEQUENCE</scope>
    <source>
        <strain evidence="2">As4aup</strain>
    </source>
</reference>
<evidence type="ECO:0000313" key="2">
    <source>
        <dbReference type="EMBL" id="CAP18744.1"/>
    </source>
</evidence>